<evidence type="ECO:0000256" key="1">
    <source>
        <dbReference type="SAM" id="SignalP"/>
    </source>
</evidence>
<keyword evidence="3" id="KW-1185">Reference proteome</keyword>
<dbReference type="Proteomes" id="UP000827549">
    <property type="component" value="Chromosome 5"/>
</dbReference>
<evidence type="ECO:0008006" key="4">
    <source>
        <dbReference type="Google" id="ProtNLM"/>
    </source>
</evidence>
<dbReference type="GeneID" id="87810701"/>
<feature type="chain" id="PRO_5042138915" description="DUF642 domain-containing protein" evidence="1">
    <location>
        <begin position="18"/>
        <end position="220"/>
    </location>
</feature>
<dbReference type="EMBL" id="CP086718">
    <property type="protein sequence ID" value="WOO84009.1"/>
    <property type="molecule type" value="Genomic_DNA"/>
</dbReference>
<reference evidence="2" key="1">
    <citation type="submission" date="2023-10" db="EMBL/GenBank/DDBJ databases">
        <authorList>
            <person name="Noh H."/>
        </authorList>
    </citation>
    <scope>NUCLEOTIDE SEQUENCE</scope>
    <source>
        <strain evidence="2">DUCC4014</strain>
    </source>
</reference>
<keyword evidence="1" id="KW-0732">Signal</keyword>
<sequence>MLLAATVALALASSAAAQSAEPLKIYAPSADFWWVQNANNTLAWTGTGPDGFNVWLTHPNTTFDDVRIKYNVEQSASITGARLRNMPAPPQCQALPIAIRHLSFAVLSTPLSQLEMWSTRAEPGDGYVLRLTTVRGNETTLATSEPFTIQTFGAAPALLSTTLAAASATADLAAASAPAPAESSASASANASATAQPSSARRLGLSAAAVLAGVCVALLV</sequence>
<evidence type="ECO:0000313" key="3">
    <source>
        <dbReference type="Proteomes" id="UP000827549"/>
    </source>
</evidence>
<proteinExistence type="predicted"/>
<gene>
    <name evidence="2" type="ORF">LOC62_05G007529</name>
</gene>
<dbReference type="AlphaFoldDB" id="A0AAF0YHG8"/>
<evidence type="ECO:0000313" key="2">
    <source>
        <dbReference type="EMBL" id="WOO84009.1"/>
    </source>
</evidence>
<feature type="signal peptide" evidence="1">
    <location>
        <begin position="1"/>
        <end position="17"/>
    </location>
</feature>
<organism evidence="2 3">
    <name type="scientific">Vanrija pseudolonga</name>
    <dbReference type="NCBI Taxonomy" id="143232"/>
    <lineage>
        <taxon>Eukaryota</taxon>
        <taxon>Fungi</taxon>
        <taxon>Dikarya</taxon>
        <taxon>Basidiomycota</taxon>
        <taxon>Agaricomycotina</taxon>
        <taxon>Tremellomycetes</taxon>
        <taxon>Trichosporonales</taxon>
        <taxon>Trichosporonaceae</taxon>
        <taxon>Vanrija</taxon>
    </lineage>
</organism>
<protein>
    <recommendedName>
        <fullName evidence="4">DUF642 domain-containing protein</fullName>
    </recommendedName>
</protein>
<accession>A0AAF0YHG8</accession>
<dbReference type="RefSeq" id="XP_062630035.1">
    <property type="nucleotide sequence ID" value="XM_062774051.1"/>
</dbReference>
<name>A0AAF0YHG8_9TREE</name>